<dbReference type="SUPFAM" id="SSF161098">
    <property type="entry name" value="MetI-like"/>
    <property type="match status" value="1"/>
</dbReference>
<keyword evidence="10" id="KW-1185">Reference proteome</keyword>
<dbReference type="Gene3D" id="1.10.3720.10">
    <property type="entry name" value="MetI-like"/>
    <property type="match status" value="1"/>
</dbReference>
<feature type="transmembrane region" description="Helical" evidence="7">
    <location>
        <begin position="68"/>
        <end position="93"/>
    </location>
</feature>
<dbReference type="PANTHER" id="PTHR43744:SF12">
    <property type="entry name" value="ABC TRANSPORTER PERMEASE PROTEIN MG189-RELATED"/>
    <property type="match status" value="1"/>
</dbReference>
<evidence type="ECO:0000256" key="3">
    <source>
        <dbReference type="ARBA" id="ARBA00022475"/>
    </source>
</evidence>
<dbReference type="RefSeq" id="WP_378136597.1">
    <property type="nucleotide sequence ID" value="NZ_JBHSMI010000029.1"/>
</dbReference>
<dbReference type="EMBL" id="JBHSMI010000029">
    <property type="protein sequence ID" value="MFC5405396.1"/>
    <property type="molecule type" value="Genomic_DNA"/>
</dbReference>
<reference evidence="10" key="1">
    <citation type="journal article" date="2019" name="Int. J. Syst. Evol. Microbiol.">
        <title>The Global Catalogue of Microorganisms (GCM) 10K type strain sequencing project: providing services to taxonomists for standard genome sequencing and annotation.</title>
        <authorList>
            <consortium name="The Broad Institute Genomics Platform"/>
            <consortium name="The Broad Institute Genome Sequencing Center for Infectious Disease"/>
            <person name="Wu L."/>
            <person name="Ma J."/>
        </authorList>
    </citation>
    <scope>NUCLEOTIDE SEQUENCE [LARGE SCALE GENOMIC DNA]</scope>
    <source>
        <strain evidence="10">CGMCC 1.18575</strain>
    </source>
</reference>
<keyword evidence="6 7" id="KW-0472">Membrane</keyword>
<evidence type="ECO:0000256" key="1">
    <source>
        <dbReference type="ARBA" id="ARBA00004651"/>
    </source>
</evidence>
<comment type="similarity">
    <text evidence="7">Belongs to the binding-protein-dependent transport system permease family.</text>
</comment>
<evidence type="ECO:0000256" key="7">
    <source>
        <dbReference type="RuleBase" id="RU363032"/>
    </source>
</evidence>
<accession>A0ABW0HW41</accession>
<keyword evidence="3" id="KW-1003">Cell membrane</keyword>
<dbReference type="PROSITE" id="PS50928">
    <property type="entry name" value="ABC_TM1"/>
    <property type="match status" value="1"/>
</dbReference>
<evidence type="ECO:0000256" key="6">
    <source>
        <dbReference type="ARBA" id="ARBA00023136"/>
    </source>
</evidence>
<dbReference type="Proteomes" id="UP001596113">
    <property type="component" value="Unassembled WGS sequence"/>
</dbReference>
<comment type="caution">
    <text evidence="9">The sequence shown here is derived from an EMBL/GenBank/DDBJ whole genome shotgun (WGS) entry which is preliminary data.</text>
</comment>
<keyword evidence="4 7" id="KW-0812">Transmembrane</keyword>
<feature type="transmembrane region" description="Helical" evidence="7">
    <location>
        <begin position="180"/>
        <end position="205"/>
    </location>
</feature>
<evidence type="ECO:0000256" key="4">
    <source>
        <dbReference type="ARBA" id="ARBA00022692"/>
    </source>
</evidence>
<evidence type="ECO:0000259" key="8">
    <source>
        <dbReference type="PROSITE" id="PS50928"/>
    </source>
</evidence>
<dbReference type="PANTHER" id="PTHR43744">
    <property type="entry name" value="ABC TRANSPORTER PERMEASE PROTEIN MG189-RELATED-RELATED"/>
    <property type="match status" value="1"/>
</dbReference>
<organism evidence="9 10">
    <name type="scientific">Cohnella soli</name>
    <dbReference type="NCBI Taxonomy" id="425005"/>
    <lineage>
        <taxon>Bacteria</taxon>
        <taxon>Bacillati</taxon>
        <taxon>Bacillota</taxon>
        <taxon>Bacilli</taxon>
        <taxon>Bacillales</taxon>
        <taxon>Paenibacillaceae</taxon>
        <taxon>Cohnella</taxon>
    </lineage>
</organism>
<keyword evidence="2 7" id="KW-0813">Transport</keyword>
<dbReference type="InterPro" id="IPR000515">
    <property type="entry name" value="MetI-like"/>
</dbReference>
<sequence length="275" mass="30348">MKILKKAVFELFACLLGVIVSIPLYLIMINAFKSHKQIVTAPLALPEFSVGFGNIARAFEKLNTLKAYGITFSIGGIALLFAICLSAMAAYAVARIRHPIFNTLYWVYASAILIPVQSVLIPIVFLLKSLSLQNTIMGISLMYVAVLSPFCIFMFSGFMRSLPFDLEESAYIDGSSPAHTFFRIIFPLVKPVTASLIILQFIYVWNDLQLPLVILNAVDYPTISISLYKFFAGRGMGDLSLLFGGITITMLPILLLFLSFQRFFVKGLSAGAVKG</sequence>
<comment type="subcellular location">
    <subcellularLocation>
        <location evidence="1 7">Cell membrane</location>
        <topology evidence="1 7">Multi-pass membrane protein</topology>
    </subcellularLocation>
</comment>
<feature type="domain" description="ABC transmembrane type-1" evidence="8">
    <location>
        <begin position="68"/>
        <end position="260"/>
    </location>
</feature>
<name>A0ABW0HW41_9BACL</name>
<dbReference type="InterPro" id="IPR035906">
    <property type="entry name" value="MetI-like_sf"/>
</dbReference>
<evidence type="ECO:0000256" key="2">
    <source>
        <dbReference type="ARBA" id="ARBA00022448"/>
    </source>
</evidence>
<keyword evidence="5 7" id="KW-1133">Transmembrane helix</keyword>
<protein>
    <submittedName>
        <fullName evidence="9">Carbohydrate ABC transporter permease</fullName>
    </submittedName>
</protein>
<evidence type="ECO:0000313" key="10">
    <source>
        <dbReference type="Proteomes" id="UP001596113"/>
    </source>
</evidence>
<evidence type="ECO:0000256" key="5">
    <source>
        <dbReference type="ARBA" id="ARBA00022989"/>
    </source>
</evidence>
<feature type="transmembrane region" description="Helical" evidence="7">
    <location>
        <begin position="105"/>
        <end position="127"/>
    </location>
</feature>
<gene>
    <name evidence="9" type="ORF">ACFPOF_21850</name>
</gene>
<dbReference type="Pfam" id="PF00528">
    <property type="entry name" value="BPD_transp_1"/>
    <property type="match status" value="1"/>
</dbReference>
<feature type="transmembrane region" description="Helical" evidence="7">
    <location>
        <begin position="212"/>
        <end position="233"/>
    </location>
</feature>
<proteinExistence type="inferred from homology"/>
<evidence type="ECO:0000313" key="9">
    <source>
        <dbReference type="EMBL" id="MFC5405396.1"/>
    </source>
</evidence>
<feature type="transmembrane region" description="Helical" evidence="7">
    <location>
        <begin position="7"/>
        <end position="32"/>
    </location>
</feature>
<feature type="transmembrane region" description="Helical" evidence="7">
    <location>
        <begin position="139"/>
        <end position="160"/>
    </location>
</feature>
<feature type="transmembrane region" description="Helical" evidence="7">
    <location>
        <begin position="239"/>
        <end position="260"/>
    </location>
</feature>
<dbReference type="CDD" id="cd06261">
    <property type="entry name" value="TM_PBP2"/>
    <property type="match status" value="1"/>
</dbReference>